<keyword evidence="3" id="KW-1185">Reference proteome</keyword>
<feature type="signal peptide" evidence="1">
    <location>
        <begin position="1"/>
        <end position="32"/>
    </location>
</feature>
<reference evidence="2 3" key="1">
    <citation type="submission" date="2020-06" db="EMBL/GenBank/DDBJ databases">
        <title>Transcriptomic and genomic resources for Thalictrum thalictroides and T. hernandezii: Facilitating candidate gene discovery in an emerging model plant lineage.</title>
        <authorList>
            <person name="Arias T."/>
            <person name="Riano-Pachon D.M."/>
            <person name="Di Stilio V.S."/>
        </authorList>
    </citation>
    <scope>NUCLEOTIDE SEQUENCE [LARGE SCALE GENOMIC DNA]</scope>
    <source>
        <strain evidence="3">cv. WT478/WT964</strain>
        <tissue evidence="2">Leaves</tissue>
    </source>
</reference>
<gene>
    <name evidence="2" type="ORF">FRX31_030084</name>
</gene>
<protein>
    <submittedName>
        <fullName evidence="2">Uncharacterized protein</fullName>
    </submittedName>
</protein>
<sequence>MHYQDQTSSNVYRASLLLFKVVLCFKVQTLNAHRTNINCITETNLLEERHLAINIVNKGNHD</sequence>
<name>A0A7J6V5H7_THATH</name>
<keyword evidence="1" id="KW-0732">Signal</keyword>
<evidence type="ECO:0000313" key="2">
    <source>
        <dbReference type="EMBL" id="KAF5180329.1"/>
    </source>
</evidence>
<organism evidence="2 3">
    <name type="scientific">Thalictrum thalictroides</name>
    <name type="common">Rue-anemone</name>
    <name type="synonym">Anemone thalictroides</name>
    <dbReference type="NCBI Taxonomy" id="46969"/>
    <lineage>
        <taxon>Eukaryota</taxon>
        <taxon>Viridiplantae</taxon>
        <taxon>Streptophyta</taxon>
        <taxon>Embryophyta</taxon>
        <taxon>Tracheophyta</taxon>
        <taxon>Spermatophyta</taxon>
        <taxon>Magnoliopsida</taxon>
        <taxon>Ranunculales</taxon>
        <taxon>Ranunculaceae</taxon>
        <taxon>Thalictroideae</taxon>
        <taxon>Thalictrum</taxon>
    </lineage>
</organism>
<dbReference type="Proteomes" id="UP000554482">
    <property type="component" value="Unassembled WGS sequence"/>
</dbReference>
<comment type="caution">
    <text evidence="2">The sequence shown here is derived from an EMBL/GenBank/DDBJ whole genome shotgun (WGS) entry which is preliminary data.</text>
</comment>
<feature type="chain" id="PRO_5029620596" evidence="1">
    <location>
        <begin position="33"/>
        <end position="62"/>
    </location>
</feature>
<accession>A0A7J6V5H7</accession>
<dbReference type="EMBL" id="JABWDY010037612">
    <property type="protein sequence ID" value="KAF5180329.1"/>
    <property type="molecule type" value="Genomic_DNA"/>
</dbReference>
<dbReference type="AlphaFoldDB" id="A0A7J6V5H7"/>
<evidence type="ECO:0000256" key="1">
    <source>
        <dbReference type="SAM" id="SignalP"/>
    </source>
</evidence>
<evidence type="ECO:0000313" key="3">
    <source>
        <dbReference type="Proteomes" id="UP000554482"/>
    </source>
</evidence>
<proteinExistence type="predicted"/>